<dbReference type="SUPFAM" id="SSF52172">
    <property type="entry name" value="CheY-like"/>
    <property type="match status" value="1"/>
</dbReference>
<dbReference type="PROSITE" id="PS50110">
    <property type="entry name" value="RESPONSE_REGULATORY"/>
    <property type="match status" value="1"/>
</dbReference>
<evidence type="ECO:0000256" key="3">
    <source>
        <dbReference type="ARBA" id="ARBA00022553"/>
    </source>
</evidence>
<dbReference type="GO" id="GO:0043565">
    <property type="term" value="F:sequence-specific DNA binding"/>
    <property type="evidence" value="ECO:0007669"/>
    <property type="project" value="InterPro"/>
</dbReference>
<dbReference type="GO" id="GO:0003700">
    <property type="term" value="F:DNA-binding transcription factor activity"/>
    <property type="evidence" value="ECO:0007669"/>
    <property type="project" value="InterPro"/>
</dbReference>
<dbReference type="Pfam" id="PF00072">
    <property type="entry name" value="Response_reg"/>
    <property type="match status" value="1"/>
</dbReference>
<evidence type="ECO:0000256" key="8">
    <source>
        <dbReference type="PROSITE-ProRule" id="PRU00169"/>
    </source>
</evidence>
<dbReference type="CDD" id="cd17536">
    <property type="entry name" value="REC_YesN-like"/>
    <property type="match status" value="1"/>
</dbReference>
<dbReference type="PRINTS" id="PR00032">
    <property type="entry name" value="HTHARAC"/>
</dbReference>
<protein>
    <submittedName>
        <fullName evidence="11">DNA-binding response regulator</fullName>
    </submittedName>
</protein>
<dbReference type="GO" id="GO:0000160">
    <property type="term" value="P:phosphorelay signal transduction system"/>
    <property type="evidence" value="ECO:0007669"/>
    <property type="project" value="UniProtKB-KW"/>
</dbReference>
<feature type="domain" description="HTH araC/xylS-type" evidence="9">
    <location>
        <begin position="150"/>
        <end position="249"/>
    </location>
</feature>
<evidence type="ECO:0000256" key="2">
    <source>
        <dbReference type="ARBA" id="ARBA00022490"/>
    </source>
</evidence>
<dbReference type="RefSeq" id="WP_094015641.1">
    <property type="nucleotide sequence ID" value="NZ_NMQW01000020.1"/>
</dbReference>
<keyword evidence="4" id="KW-0902">Two-component regulatory system</keyword>
<keyword evidence="5" id="KW-0805">Transcription regulation</keyword>
<keyword evidence="7" id="KW-0804">Transcription</keyword>
<evidence type="ECO:0000313" key="11">
    <source>
        <dbReference type="EMBL" id="OXM85650.1"/>
    </source>
</evidence>
<evidence type="ECO:0000256" key="5">
    <source>
        <dbReference type="ARBA" id="ARBA00023015"/>
    </source>
</evidence>
<evidence type="ECO:0000256" key="4">
    <source>
        <dbReference type="ARBA" id="ARBA00023012"/>
    </source>
</evidence>
<evidence type="ECO:0000259" key="9">
    <source>
        <dbReference type="PROSITE" id="PS01124"/>
    </source>
</evidence>
<dbReference type="PANTHER" id="PTHR42713">
    <property type="entry name" value="HISTIDINE KINASE-RELATED"/>
    <property type="match status" value="1"/>
</dbReference>
<keyword evidence="6 11" id="KW-0238">DNA-binding</keyword>
<evidence type="ECO:0000259" key="10">
    <source>
        <dbReference type="PROSITE" id="PS50110"/>
    </source>
</evidence>
<feature type="modified residue" description="4-aspartylphosphate" evidence="8">
    <location>
        <position position="55"/>
    </location>
</feature>
<accession>A0A229UQJ2</accession>
<evidence type="ECO:0000256" key="1">
    <source>
        <dbReference type="ARBA" id="ARBA00004496"/>
    </source>
</evidence>
<dbReference type="Gene3D" id="1.10.10.60">
    <property type="entry name" value="Homeodomain-like"/>
    <property type="match status" value="2"/>
</dbReference>
<dbReference type="SMART" id="SM00448">
    <property type="entry name" value="REC"/>
    <property type="match status" value="1"/>
</dbReference>
<organism evidence="11 12">
    <name type="scientific">Paenibacillus rigui</name>
    <dbReference type="NCBI Taxonomy" id="554312"/>
    <lineage>
        <taxon>Bacteria</taxon>
        <taxon>Bacillati</taxon>
        <taxon>Bacillota</taxon>
        <taxon>Bacilli</taxon>
        <taxon>Bacillales</taxon>
        <taxon>Paenibacillaceae</taxon>
        <taxon>Paenibacillus</taxon>
    </lineage>
</organism>
<dbReference type="Proteomes" id="UP000215509">
    <property type="component" value="Unassembled WGS sequence"/>
</dbReference>
<feature type="domain" description="Response regulatory" evidence="10">
    <location>
        <begin position="3"/>
        <end position="119"/>
    </location>
</feature>
<dbReference type="InterPro" id="IPR020449">
    <property type="entry name" value="Tscrpt_reg_AraC-type_HTH"/>
</dbReference>
<proteinExistence type="predicted"/>
<name>A0A229UQJ2_9BACL</name>
<comment type="subcellular location">
    <subcellularLocation>
        <location evidence="1">Cytoplasm</location>
    </subcellularLocation>
</comment>
<sequence length="252" mass="29041">MLKLMIVDDEAVILKGIEHLVRREDTLFTEIIGVSDSIEALSLMDTFRPDLLITDIQMPGMNGLELIREAQLKQVRRFAILTGYDLFEYARQALRLNVAEYLLKPIDPQELSALLSKLTLEIIEEHQGNQVLPARASKADVPEDINENIKKFKNFVQNNFMRDVSLEEVAAHLELHPNYVCSLLKRETGMTFIHFLQTIRIEKAKSLLIHMPFMPMEQISKTVGFDSPRHFYKMFKKYVGQTPGSYRTSQSL</sequence>
<dbReference type="SUPFAM" id="SSF46689">
    <property type="entry name" value="Homeodomain-like"/>
    <property type="match status" value="1"/>
</dbReference>
<dbReference type="InterPro" id="IPR051552">
    <property type="entry name" value="HptR"/>
</dbReference>
<comment type="caution">
    <text evidence="11">The sequence shown here is derived from an EMBL/GenBank/DDBJ whole genome shotgun (WGS) entry which is preliminary data.</text>
</comment>
<keyword evidence="2" id="KW-0963">Cytoplasm</keyword>
<dbReference type="InterPro" id="IPR009057">
    <property type="entry name" value="Homeodomain-like_sf"/>
</dbReference>
<dbReference type="InterPro" id="IPR001789">
    <property type="entry name" value="Sig_transdc_resp-reg_receiver"/>
</dbReference>
<keyword evidence="3 8" id="KW-0597">Phosphoprotein</keyword>
<dbReference type="AlphaFoldDB" id="A0A229UQJ2"/>
<evidence type="ECO:0000256" key="6">
    <source>
        <dbReference type="ARBA" id="ARBA00023125"/>
    </source>
</evidence>
<dbReference type="Pfam" id="PF12833">
    <property type="entry name" value="HTH_18"/>
    <property type="match status" value="1"/>
</dbReference>
<reference evidence="11 12" key="1">
    <citation type="submission" date="2017-07" db="EMBL/GenBank/DDBJ databases">
        <title>Genome sequencing and assembly of Paenibacillus rigui.</title>
        <authorList>
            <person name="Mayilraj S."/>
        </authorList>
    </citation>
    <scope>NUCLEOTIDE SEQUENCE [LARGE SCALE GENOMIC DNA]</scope>
    <source>
        <strain evidence="11 12">JCM 16352</strain>
    </source>
</reference>
<dbReference type="SMART" id="SM00342">
    <property type="entry name" value="HTH_ARAC"/>
    <property type="match status" value="1"/>
</dbReference>
<dbReference type="PROSITE" id="PS01124">
    <property type="entry name" value="HTH_ARAC_FAMILY_2"/>
    <property type="match status" value="1"/>
</dbReference>
<dbReference type="PANTHER" id="PTHR42713:SF3">
    <property type="entry name" value="TRANSCRIPTIONAL REGULATORY PROTEIN HPTR"/>
    <property type="match status" value="1"/>
</dbReference>
<gene>
    <name evidence="11" type="ORF">CF651_14805</name>
</gene>
<dbReference type="InterPro" id="IPR011006">
    <property type="entry name" value="CheY-like_superfamily"/>
</dbReference>
<evidence type="ECO:0000313" key="12">
    <source>
        <dbReference type="Proteomes" id="UP000215509"/>
    </source>
</evidence>
<evidence type="ECO:0000256" key="7">
    <source>
        <dbReference type="ARBA" id="ARBA00023163"/>
    </source>
</evidence>
<dbReference type="Gene3D" id="3.40.50.2300">
    <property type="match status" value="1"/>
</dbReference>
<keyword evidence="12" id="KW-1185">Reference proteome</keyword>
<dbReference type="InterPro" id="IPR018060">
    <property type="entry name" value="HTH_AraC"/>
</dbReference>
<dbReference type="OrthoDB" id="1699at2"/>
<dbReference type="EMBL" id="NMQW01000020">
    <property type="protein sequence ID" value="OXM85650.1"/>
    <property type="molecule type" value="Genomic_DNA"/>
</dbReference>
<dbReference type="GO" id="GO:0005737">
    <property type="term" value="C:cytoplasm"/>
    <property type="evidence" value="ECO:0007669"/>
    <property type="project" value="UniProtKB-SubCell"/>
</dbReference>